<name>A0A1G6SJM0_9PROT</name>
<dbReference type="RefSeq" id="WP_090663307.1">
    <property type="nucleotide sequence ID" value="NZ_FMZX01000005.1"/>
</dbReference>
<proteinExistence type="predicted"/>
<dbReference type="InterPro" id="IPR018666">
    <property type="entry name" value="DUF2125"/>
</dbReference>
<dbReference type="Pfam" id="PF09898">
    <property type="entry name" value="DUF2125"/>
    <property type="match status" value="1"/>
</dbReference>
<keyword evidence="2" id="KW-1185">Reference proteome</keyword>
<evidence type="ECO:0000313" key="2">
    <source>
        <dbReference type="Proteomes" id="UP000198925"/>
    </source>
</evidence>
<dbReference type="STRING" id="938405.SAMN02927895_02530"/>
<dbReference type="EMBL" id="FMZX01000005">
    <property type="protein sequence ID" value="SDD16346.1"/>
    <property type="molecule type" value="Genomic_DNA"/>
</dbReference>
<dbReference type="AlphaFoldDB" id="A0A1G6SJM0"/>
<reference evidence="1 2" key="1">
    <citation type="submission" date="2016-10" db="EMBL/GenBank/DDBJ databases">
        <authorList>
            <person name="de Groot N.N."/>
        </authorList>
    </citation>
    <scope>NUCLEOTIDE SEQUENCE [LARGE SCALE GENOMIC DNA]</scope>
    <source>
        <strain evidence="1 2">CPCC 100156</strain>
    </source>
</reference>
<gene>
    <name evidence="1" type="ORF">SAMN04487779_100531</name>
</gene>
<dbReference type="Proteomes" id="UP000198925">
    <property type="component" value="Unassembled WGS sequence"/>
</dbReference>
<accession>A0A1G6SJM0</accession>
<organism evidence="1 2">
    <name type="scientific">Belnapia rosea</name>
    <dbReference type="NCBI Taxonomy" id="938405"/>
    <lineage>
        <taxon>Bacteria</taxon>
        <taxon>Pseudomonadati</taxon>
        <taxon>Pseudomonadota</taxon>
        <taxon>Alphaproteobacteria</taxon>
        <taxon>Acetobacterales</taxon>
        <taxon>Roseomonadaceae</taxon>
        <taxon>Belnapia</taxon>
    </lineage>
</organism>
<protein>
    <recommendedName>
        <fullName evidence="3">DUF2125 domain-containing protein</fullName>
    </recommendedName>
</protein>
<sequence length="338" mass="35579">MPAKPRPALLPRLLLAVLALLVLLGVGHALLWRWMAGQVEANLAAWEAARRTEGWVVEHGAPVRAGWPLAVRLRLPAFRLAREAVDWRAASIELRLALARPGRLVVDMAGEHRLRLGQGDWPVQAGALSASLPVERRALPSEATIRGAGLRMGEIGVAALWLDLETREGALEGEPALGLRGALDGVDLPVALAALGPRIEGLALDTVLTGPMPPPASLAARAASWRDGGGTLALRRLDLRWGPVTAALDATLALDQALQPMGAGTLRLTGAEAALDALAAAGMLAPRGAAGARVMAGLLGRVPPEGGPPRIEVPLTLDRQRLTLAGLPLARIETWRWP</sequence>
<evidence type="ECO:0000313" key="1">
    <source>
        <dbReference type="EMBL" id="SDD16346.1"/>
    </source>
</evidence>
<evidence type="ECO:0008006" key="3">
    <source>
        <dbReference type="Google" id="ProtNLM"/>
    </source>
</evidence>